<proteinExistence type="predicted"/>
<name>A0A0A9BWV4_ARUDO</name>
<reference evidence="1" key="1">
    <citation type="submission" date="2014-09" db="EMBL/GenBank/DDBJ databases">
        <authorList>
            <person name="Magalhaes I.L.F."/>
            <person name="Oliveira U."/>
            <person name="Santos F.R."/>
            <person name="Vidigal T.H.D.A."/>
            <person name="Brescovit A.D."/>
            <person name="Santos A.J."/>
        </authorList>
    </citation>
    <scope>NUCLEOTIDE SEQUENCE</scope>
    <source>
        <tissue evidence="1">Shoot tissue taken approximately 20 cm above the soil surface</tissue>
    </source>
</reference>
<sequence length="30" mass="3510">MIYSFIGFRQANCLVWHLSSPLHSIEHPIL</sequence>
<evidence type="ECO:0000313" key="1">
    <source>
        <dbReference type="EMBL" id="JAD67796.1"/>
    </source>
</evidence>
<dbReference type="AlphaFoldDB" id="A0A0A9BWV4"/>
<protein>
    <submittedName>
        <fullName evidence="1">Uncharacterized protein</fullName>
    </submittedName>
</protein>
<accession>A0A0A9BWV4</accession>
<organism evidence="1">
    <name type="scientific">Arundo donax</name>
    <name type="common">Giant reed</name>
    <name type="synonym">Donax arundinaceus</name>
    <dbReference type="NCBI Taxonomy" id="35708"/>
    <lineage>
        <taxon>Eukaryota</taxon>
        <taxon>Viridiplantae</taxon>
        <taxon>Streptophyta</taxon>
        <taxon>Embryophyta</taxon>
        <taxon>Tracheophyta</taxon>
        <taxon>Spermatophyta</taxon>
        <taxon>Magnoliopsida</taxon>
        <taxon>Liliopsida</taxon>
        <taxon>Poales</taxon>
        <taxon>Poaceae</taxon>
        <taxon>PACMAD clade</taxon>
        <taxon>Arundinoideae</taxon>
        <taxon>Arundineae</taxon>
        <taxon>Arundo</taxon>
    </lineage>
</organism>
<reference evidence="1" key="2">
    <citation type="journal article" date="2015" name="Data Brief">
        <title>Shoot transcriptome of the giant reed, Arundo donax.</title>
        <authorList>
            <person name="Barrero R.A."/>
            <person name="Guerrero F.D."/>
            <person name="Moolhuijzen P."/>
            <person name="Goolsby J.A."/>
            <person name="Tidwell J."/>
            <person name="Bellgard S.E."/>
            <person name="Bellgard M.I."/>
        </authorList>
    </citation>
    <scope>NUCLEOTIDE SEQUENCE</scope>
    <source>
        <tissue evidence="1">Shoot tissue taken approximately 20 cm above the soil surface</tissue>
    </source>
</reference>
<dbReference type="EMBL" id="GBRH01230099">
    <property type="protein sequence ID" value="JAD67796.1"/>
    <property type="molecule type" value="Transcribed_RNA"/>
</dbReference>